<accession>A0A8B8DHJ3</accession>
<dbReference type="KEGG" id="cvn:111126669"/>
<dbReference type="RefSeq" id="XP_022327165.1">
    <property type="nucleotide sequence ID" value="XM_022471457.1"/>
</dbReference>
<evidence type="ECO:0000256" key="2">
    <source>
        <dbReference type="SAM" id="SignalP"/>
    </source>
</evidence>
<name>A0A8B8DHJ3_CRAVI</name>
<keyword evidence="1" id="KW-1133">Transmembrane helix</keyword>
<organism evidence="3 4">
    <name type="scientific">Crassostrea virginica</name>
    <name type="common">Eastern oyster</name>
    <dbReference type="NCBI Taxonomy" id="6565"/>
    <lineage>
        <taxon>Eukaryota</taxon>
        <taxon>Metazoa</taxon>
        <taxon>Spiralia</taxon>
        <taxon>Lophotrochozoa</taxon>
        <taxon>Mollusca</taxon>
        <taxon>Bivalvia</taxon>
        <taxon>Autobranchia</taxon>
        <taxon>Pteriomorphia</taxon>
        <taxon>Ostreida</taxon>
        <taxon>Ostreoidea</taxon>
        <taxon>Ostreidae</taxon>
        <taxon>Crassostrea</taxon>
    </lineage>
</organism>
<dbReference type="Gene3D" id="3.20.20.70">
    <property type="entry name" value="Aldolase class I"/>
    <property type="match status" value="1"/>
</dbReference>
<dbReference type="OrthoDB" id="41905at2759"/>
<evidence type="ECO:0000313" key="3">
    <source>
        <dbReference type="Proteomes" id="UP000694844"/>
    </source>
</evidence>
<feature type="chain" id="PRO_5034564009" evidence="2">
    <location>
        <begin position="21"/>
        <end position="840"/>
    </location>
</feature>
<proteinExistence type="predicted"/>
<dbReference type="InterPro" id="IPR017853">
    <property type="entry name" value="GH"/>
</dbReference>
<keyword evidence="1" id="KW-0812">Transmembrane</keyword>
<dbReference type="AlphaFoldDB" id="A0A8B8DHJ3"/>
<dbReference type="SUPFAM" id="SSF51445">
    <property type="entry name" value="(Trans)glycosidases"/>
    <property type="match status" value="1"/>
</dbReference>
<keyword evidence="2" id="KW-0732">Signal</keyword>
<dbReference type="Proteomes" id="UP000694844">
    <property type="component" value="Chromosome 3"/>
</dbReference>
<feature type="transmembrane region" description="Helical" evidence="1">
    <location>
        <begin position="818"/>
        <end position="838"/>
    </location>
</feature>
<dbReference type="GeneID" id="111126669"/>
<gene>
    <name evidence="4" type="primary">LOC111126669</name>
</gene>
<evidence type="ECO:0000256" key="1">
    <source>
        <dbReference type="SAM" id="Phobius"/>
    </source>
</evidence>
<dbReference type="InterPro" id="IPR013785">
    <property type="entry name" value="Aldolase_TIM"/>
</dbReference>
<feature type="signal peptide" evidence="2">
    <location>
        <begin position="1"/>
        <end position="20"/>
    </location>
</feature>
<keyword evidence="1" id="KW-0472">Membrane</keyword>
<reference evidence="4" key="1">
    <citation type="submission" date="2025-08" db="UniProtKB">
        <authorList>
            <consortium name="RefSeq"/>
        </authorList>
    </citation>
    <scope>IDENTIFICATION</scope>
    <source>
        <tissue evidence="4">Whole sample</tissue>
    </source>
</reference>
<keyword evidence="3" id="KW-1185">Reference proteome</keyword>
<protein>
    <submittedName>
        <fullName evidence="4">Uncharacterized protein LOC111126669 isoform X1</fullName>
    </submittedName>
</protein>
<evidence type="ECO:0000313" key="4">
    <source>
        <dbReference type="RefSeq" id="XP_022327165.1"/>
    </source>
</evidence>
<sequence length="840" mass="94119">MAAVHLFVAFFVCQVYMGLAIPEKQSSGSVDFRLEASNVGQYSLLLNNVTYLTSERFFVISNGTTYERANLTLNSTERGSHTESKLGRYNYTKYTFIVPHLGNAVEAWIKDFRPKPFKTFELRYVNEMNGTRSSDCPPVPYPPTGTFLRCFNQTTAGFPSFQVQNTSKTLGYLNLGGKMVGDYEKQLGVYDSNTPKMTDGMKSGPLVVFDSDANTILVAPFDNFMSVSMWHDGAPGGTINWGVMGGVDYIPKDYSVKIVAIAATGIKKAFDDYGRFLQLLYETEERRQHSQSQDVSLNYLGYWTDNGAYYYYHTESNATGFNKTYQDTLIDVQKYSEAVNIPYGYLQIDSWWYYKGFQDSVKTWEARPDIFPNGIRYLYKKTGLPLVAHNRYWGHDTTYAEQNNGNFTFVVEPFLSLPDDTNFWPTLFRNSKKWGLTVYEQDWLDIQTLGLVGLQTDLYLGERWMRQMAEAAEELNLTIQLCMSLPRHALMSVSLPAVTQARVSQDYHLEPEQWRIGISSILASALLLAPSKDTFWTTVRQTGNPLYPVGFLDVMEPYPELEALVATLSTGPVGPGDKINGTNVDLLMRCCDGNGRLMKPSFPAVAIDRQIVKAAIPSSNGPEGEIWTTLTSIISDRKRDFGILMAANLSSPYTVRFSDTGFPERLNPSLTFPFGSPEKWQQFDDDNPLVLTNCTQENYCLFLFSARETGLNGTDITIFGETSKWVPMSPSRVLKIIHAENNMRVGIRGKPGEEVTMAFLINNFVHRSTCRVGTSGTAVLDVMIGCYPSHTTSSHLTSIRTTSDVTTEIISTTHHSSVAVVSAGGIALYSLCFLLTVLMK</sequence>